<evidence type="ECO:0000256" key="9">
    <source>
        <dbReference type="SAM" id="SignalP"/>
    </source>
</evidence>
<feature type="domain" description="Peptidase M16 C-terminal" evidence="11">
    <location>
        <begin position="225"/>
        <end position="404"/>
    </location>
</feature>
<dbReference type="GO" id="GO:0046872">
    <property type="term" value="F:metal ion binding"/>
    <property type="evidence" value="ECO:0007669"/>
    <property type="project" value="UniProtKB-KW"/>
</dbReference>
<feature type="domain" description="Peptidase M16 C-terminal" evidence="11">
    <location>
        <begin position="702"/>
        <end position="872"/>
    </location>
</feature>
<evidence type="ECO:0000256" key="1">
    <source>
        <dbReference type="ARBA" id="ARBA00001947"/>
    </source>
</evidence>
<protein>
    <submittedName>
        <fullName evidence="12">Insulinase family protein</fullName>
    </submittedName>
</protein>
<name>A0A8B3DH84_VIBHA</name>
<dbReference type="Proteomes" id="UP000253437">
    <property type="component" value="Unassembled WGS sequence"/>
</dbReference>
<dbReference type="Pfam" id="PF05193">
    <property type="entry name" value="Peptidase_M16_C"/>
    <property type="match status" value="2"/>
</dbReference>
<dbReference type="PROSITE" id="PS00143">
    <property type="entry name" value="INSULINASE"/>
    <property type="match status" value="1"/>
</dbReference>
<keyword evidence="4" id="KW-0479">Metal-binding</keyword>
<keyword evidence="9" id="KW-0732">Signal</keyword>
<gene>
    <name evidence="12" type="ORF">DS957_014745</name>
</gene>
<evidence type="ECO:0000256" key="5">
    <source>
        <dbReference type="ARBA" id="ARBA00022801"/>
    </source>
</evidence>
<comment type="cofactor">
    <cofactor evidence="1">
        <name>Zn(2+)</name>
        <dbReference type="ChEBI" id="CHEBI:29105"/>
    </cofactor>
</comment>
<feature type="chain" id="PRO_5032912353" evidence="9">
    <location>
        <begin position="33"/>
        <end position="948"/>
    </location>
</feature>
<evidence type="ECO:0000313" key="12">
    <source>
        <dbReference type="EMBL" id="RIW11713.1"/>
    </source>
</evidence>
<feature type="domain" description="Peptidase M16 N-terminal" evidence="10">
    <location>
        <begin position="66"/>
        <end position="186"/>
    </location>
</feature>
<organism evidence="12 13">
    <name type="scientific">Vibrio harveyi</name>
    <name type="common">Beneckea harveyi</name>
    <dbReference type="NCBI Taxonomy" id="669"/>
    <lineage>
        <taxon>Bacteria</taxon>
        <taxon>Pseudomonadati</taxon>
        <taxon>Pseudomonadota</taxon>
        <taxon>Gammaproteobacteria</taxon>
        <taxon>Vibrionales</taxon>
        <taxon>Vibrionaceae</taxon>
        <taxon>Vibrio</taxon>
    </lineage>
</organism>
<evidence type="ECO:0000259" key="10">
    <source>
        <dbReference type="Pfam" id="PF00675"/>
    </source>
</evidence>
<dbReference type="InterPro" id="IPR050626">
    <property type="entry name" value="Peptidase_M16"/>
</dbReference>
<dbReference type="SUPFAM" id="SSF63411">
    <property type="entry name" value="LuxS/MPP-like metallohydrolase"/>
    <property type="match status" value="4"/>
</dbReference>
<evidence type="ECO:0000256" key="2">
    <source>
        <dbReference type="ARBA" id="ARBA00007261"/>
    </source>
</evidence>
<dbReference type="PANTHER" id="PTHR43690:SF17">
    <property type="entry name" value="PROTEIN YHJJ"/>
    <property type="match status" value="1"/>
</dbReference>
<dbReference type="Pfam" id="PF00675">
    <property type="entry name" value="Peptidase_M16"/>
    <property type="match status" value="1"/>
</dbReference>
<dbReference type="EMBL" id="QOUW02000053">
    <property type="protein sequence ID" value="RIW11713.1"/>
    <property type="molecule type" value="Genomic_DNA"/>
</dbReference>
<comment type="caution">
    <text evidence="12">The sequence shown here is derived from an EMBL/GenBank/DDBJ whole genome shotgun (WGS) entry which is preliminary data.</text>
</comment>
<dbReference type="PANTHER" id="PTHR43690">
    <property type="entry name" value="NARDILYSIN"/>
    <property type="match status" value="1"/>
</dbReference>
<sequence>MYSNSIVQIFMKINKLLILTSGVFLSACQVLAPNKTVESSLDLTQALTFDRRADVGQLENGLSYYIAENTNPESRVYVRLVVNAGSMNEEDDQRGVAHIVEHMAFNGTKHYPANEVIKVLEEAGMKFGVDINAFTDFENTVYTLNLPNNNPETLELVMDVVSDWASNVTMLKGDLDAERGIVLEEWRARLGPMLRLGDKKSAIEMAGSRYVTRDPIGDPYTIQHVSKYRVADFYNKWYRPDNMSIVIVGDVNTEQMKQLISRKLGHDRTPDTPLEKVDYSIPLIDGWRSDTVSEEGYSSPSVEVSFFSEFKPDLSYARYQDDLAHQIATRLLNVRLQRWEQDEDNVVNAANFYSSNVGRETTQAVFSLQLVDGDYEQATQGLFKFVSQLAQHGFSEQEINGEISRLKGVIERGKDKKDYSIDLAGDLMVSAASGQTLIDKEQAYQLNKYFLERITPQQVNDAFKQIIAPKSRLILLTQPSDKRKPKLDEKWVEGVWQTTMQEQQPPWFIDASQAVLPVVDPKVGSVKQERKWAEHRITEYRLSNRSKLVYRYSDSNPGQVHFKALTAGGTRSIPQQDYHALKTAVSLVDDTGVGVVPQADIQTIFRGNPVVMSTLVDEYQQGFSGWAKTESFEKMLKLFHLKLAASPISEKSLKEYQVEMAQKLSGARFDGADRFVRKVSELRFPDIPTVYSDNGERAASYTAQGLSEVYQKYVAGKTDYTYFVVGDISAAQIESLAARYLASIKVKEVSREYYEVKASSPKVRYSTPDSKEPRAEVEIYLTQDSQWRPDNAYYLELSGELVQEQLRLKLREQASGVYGVASWFWQDVHSPQAEGRILFTCAPERVDELISLTHSVLSSVAETGADEQVLENKLLQRDDQIDRYLRSDLGMLNAMEQSYLLTDSPRLIQAQRRANSEASKQKVDAIMRQFLNQATRFEAVLLPENTAK</sequence>
<reference evidence="12 13" key="1">
    <citation type="submission" date="2018-08" db="EMBL/GenBank/DDBJ databases">
        <title>Vibrio harveyi strains pathogenic to white snook Centropomus viridis Lockington (1877) and potential probiotic bacteria.</title>
        <authorList>
            <person name="Soto-Rodriguez S."/>
            <person name="Gomez-Gil B."/>
            <person name="Lozano-Olvera R."/>
        </authorList>
    </citation>
    <scope>NUCLEOTIDE SEQUENCE [LARGE SCALE GENOMIC DNA]</scope>
    <source>
        <strain evidence="12 13">CAIM 1508</strain>
    </source>
</reference>
<keyword evidence="6" id="KW-0862">Zinc</keyword>
<dbReference type="Gene3D" id="3.30.830.10">
    <property type="entry name" value="Metalloenzyme, LuxS/M16 peptidase-like"/>
    <property type="match status" value="4"/>
</dbReference>
<comment type="similarity">
    <text evidence="2 8">Belongs to the peptidase M16 family.</text>
</comment>
<dbReference type="GO" id="GO:0006508">
    <property type="term" value="P:proteolysis"/>
    <property type="evidence" value="ECO:0007669"/>
    <property type="project" value="UniProtKB-KW"/>
</dbReference>
<proteinExistence type="inferred from homology"/>
<evidence type="ECO:0000313" key="13">
    <source>
        <dbReference type="Proteomes" id="UP000253437"/>
    </source>
</evidence>
<evidence type="ECO:0000256" key="4">
    <source>
        <dbReference type="ARBA" id="ARBA00022723"/>
    </source>
</evidence>
<evidence type="ECO:0000259" key="11">
    <source>
        <dbReference type="Pfam" id="PF05193"/>
    </source>
</evidence>
<dbReference type="GO" id="GO:0004222">
    <property type="term" value="F:metalloendopeptidase activity"/>
    <property type="evidence" value="ECO:0007669"/>
    <property type="project" value="InterPro"/>
</dbReference>
<dbReference type="AlphaFoldDB" id="A0A8B3DH84"/>
<evidence type="ECO:0000256" key="6">
    <source>
        <dbReference type="ARBA" id="ARBA00022833"/>
    </source>
</evidence>
<dbReference type="InterPro" id="IPR011765">
    <property type="entry name" value="Pept_M16_N"/>
</dbReference>
<evidence type="ECO:0000256" key="3">
    <source>
        <dbReference type="ARBA" id="ARBA00022670"/>
    </source>
</evidence>
<accession>A0A8B3DH84</accession>
<dbReference type="InterPro" id="IPR007863">
    <property type="entry name" value="Peptidase_M16_C"/>
</dbReference>
<dbReference type="InterPro" id="IPR001431">
    <property type="entry name" value="Pept_M16_Zn_BS"/>
</dbReference>
<evidence type="ECO:0000256" key="8">
    <source>
        <dbReference type="RuleBase" id="RU004447"/>
    </source>
</evidence>
<feature type="signal peptide" evidence="9">
    <location>
        <begin position="1"/>
        <end position="32"/>
    </location>
</feature>
<keyword evidence="3" id="KW-0645">Protease</keyword>
<keyword evidence="7" id="KW-0482">Metalloprotease</keyword>
<evidence type="ECO:0000256" key="7">
    <source>
        <dbReference type="ARBA" id="ARBA00023049"/>
    </source>
</evidence>
<dbReference type="InterPro" id="IPR011249">
    <property type="entry name" value="Metalloenz_LuxS/M16"/>
</dbReference>
<keyword evidence="5" id="KW-0378">Hydrolase</keyword>